<evidence type="ECO:0000313" key="3">
    <source>
        <dbReference type="EMBL" id="RMB59775.1"/>
    </source>
</evidence>
<dbReference type="InterPro" id="IPR025289">
    <property type="entry name" value="DUF4081"/>
</dbReference>
<sequence>MGNRLRLLGPDDRVAVDALLAQRPIETLFLAAKVAMFGIDRRRLGKLHGFERDGVLTAVCLNGGTVFPAGLDPDAIPMFVDAIGPLRRASSILGPSMAALGLFVGLAERWPGGWGSYANVRRTQPLMVRRGAPDIEADPRVRLLTMRDFDSYLAASVHMYTEEIGSSPYKYGPGYESFVAERLKNHDAWGIVEKSEVIFKADLGPKFRDQAQLQGVWVHPDHRGKGLSVPAMAGMLQEVARTHNVVSLYVNDFNIPAIKSYEHLGFEHVGSLSTVHY</sequence>
<name>A0A3M0G4J5_9ACTN</name>
<organism evidence="3 4">
    <name type="scientific">Tessaracoccus antarcticus</name>
    <dbReference type="NCBI Taxonomy" id="2479848"/>
    <lineage>
        <taxon>Bacteria</taxon>
        <taxon>Bacillati</taxon>
        <taxon>Actinomycetota</taxon>
        <taxon>Actinomycetes</taxon>
        <taxon>Propionibacteriales</taxon>
        <taxon>Propionibacteriaceae</taxon>
        <taxon>Tessaracoccus</taxon>
    </lineage>
</organism>
<dbReference type="SUPFAM" id="SSF55729">
    <property type="entry name" value="Acyl-CoA N-acyltransferases (Nat)"/>
    <property type="match status" value="1"/>
</dbReference>
<dbReference type="Pfam" id="PF00583">
    <property type="entry name" value="Acetyltransf_1"/>
    <property type="match status" value="1"/>
</dbReference>
<evidence type="ECO:0000259" key="2">
    <source>
        <dbReference type="Pfam" id="PF13312"/>
    </source>
</evidence>
<evidence type="ECO:0000313" key="4">
    <source>
        <dbReference type="Proteomes" id="UP000275256"/>
    </source>
</evidence>
<evidence type="ECO:0000259" key="1">
    <source>
        <dbReference type="Pfam" id="PF00583"/>
    </source>
</evidence>
<dbReference type="GO" id="GO:0016747">
    <property type="term" value="F:acyltransferase activity, transferring groups other than amino-acyl groups"/>
    <property type="evidence" value="ECO:0007669"/>
    <property type="project" value="InterPro"/>
</dbReference>
<protein>
    <submittedName>
        <fullName evidence="3">GNAT family N-acetyltransferase</fullName>
    </submittedName>
</protein>
<keyword evidence="3" id="KW-0808">Transferase</keyword>
<gene>
    <name evidence="3" type="ORF">EAX62_08480</name>
</gene>
<dbReference type="Pfam" id="PF13312">
    <property type="entry name" value="DUF4081"/>
    <property type="match status" value="1"/>
</dbReference>
<comment type="caution">
    <text evidence="3">The sequence shown here is derived from an EMBL/GenBank/DDBJ whole genome shotgun (WGS) entry which is preliminary data.</text>
</comment>
<feature type="domain" description="DUF4081" evidence="2">
    <location>
        <begin position="45"/>
        <end position="152"/>
    </location>
</feature>
<dbReference type="Proteomes" id="UP000275256">
    <property type="component" value="Unassembled WGS sequence"/>
</dbReference>
<dbReference type="InterPro" id="IPR016181">
    <property type="entry name" value="Acyl_CoA_acyltransferase"/>
</dbReference>
<reference evidence="3 4" key="1">
    <citation type="submission" date="2018-10" db="EMBL/GenBank/DDBJ databases">
        <title>Tessaracoccus antarcticuss sp. nov., isolated from sediment.</title>
        <authorList>
            <person name="Zhou L.Y."/>
            <person name="Du Z.J."/>
        </authorList>
    </citation>
    <scope>NUCLEOTIDE SEQUENCE [LARGE SCALE GENOMIC DNA]</scope>
    <source>
        <strain evidence="3 4">JDX10</strain>
    </source>
</reference>
<keyword evidence="4" id="KW-1185">Reference proteome</keyword>
<dbReference type="RefSeq" id="WP_121901254.1">
    <property type="nucleotide sequence ID" value="NZ_REFW01000002.1"/>
</dbReference>
<dbReference type="OrthoDB" id="5241264at2"/>
<dbReference type="EMBL" id="REFW01000002">
    <property type="protein sequence ID" value="RMB59775.1"/>
    <property type="molecule type" value="Genomic_DNA"/>
</dbReference>
<feature type="domain" description="N-acetyltransferase" evidence="1">
    <location>
        <begin position="205"/>
        <end position="266"/>
    </location>
</feature>
<proteinExistence type="predicted"/>
<accession>A0A3M0G4J5</accession>
<dbReference type="AlphaFoldDB" id="A0A3M0G4J5"/>
<dbReference type="Gene3D" id="3.40.630.30">
    <property type="match status" value="1"/>
</dbReference>
<dbReference type="InterPro" id="IPR000182">
    <property type="entry name" value="GNAT_dom"/>
</dbReference>